<proteinExistence type="predicted"/>
<accession>K5VSW3</accession>
<reference evidence="1 2" key="1">
    <citation type="journal article" date="2012" name="BMC Genomics">
        <title>Comparative genomics of the white-rot fungi, Phanerochaete carnosa and P. chrysosporium, to elucidate the genetic basis of the distinct wood types they colonize.</title>
        <authorList>
            <person name="Suzuki H."/>
            <person name="MacDonald J."/>
            <person name="Syed K."/>
            <person name="Salamov A."/>
            <person name="Hori C."/>
            <person name="Aerts A."/>
            <person name="Henrissat B."/>
            <person name="Wiebenga A."/>
            <person name="vanKuyk P.A."/>
            <person name="Barry K."/>
            <person name="Lindquist E."/>
            <person name="LaButti K."/>
            <person name="Lapidus A."/>
            <person name="Lucas S."/>
            <person name="Coutinho P."/>
            <person name="Gong Y."/>
            <person name="Samejima M."/>
            <person name="Mahadevan R."/>
            <person name="Abou-Zaid M."/>
            <person name="de Vries R.P."/>
            <person name="Igarashi K."/>
            <person name="Yadav J.S."/>
            <person name="Grigoriev I.V."/>
            <person name="Master E.R."/>
        </authorList>
    </citation>
    <scope>NUCLEOTIDE SEQUENCE [LARGE SCALE GENOMIC DNA]</scope>
    <source>
        <strain evidence="1 2">HHB-10118-sp</strain>
    </source>
</reference>
<dbReference type="STRING" id="650164.K5VSW3"/>
<dbReference type="RefSeq" id="XP_007401891.1">
    <property type="nucleotide sequence ID" value="XM_007401829.1"/>
</dbReference>
<sequence length="78" mass="9615">VSSEFDKIQFNESQPLTMWSIPWPTLRHPLQLDMADITWDMVDNFFEEIVFMMSARDYRTLVEKAHRRFHPDKWRSRR</sequence>
<protein>
    <submittedName>
        <fullName evidence="1">Uncharacterized protein</fullName>
    </submittedName>
</protein>
<feature type="non-terminal residue" evidence="1">
    <location>
        <position position="1"/>
    </location>
</feature>
<gene>
    <name evidence="1" type="ORF">PHACADRAFT_56504</name>
</gene>
<dbReference type="Proteomes" id="UP000008370">
    <property type="component" value="Unassembled WGS sequence"/>
</dbReference>
<name>K5VSW3_PHACS</name>
<dbReference type="GeneID" id="18920058"/>
<dbReference type="OrthoDB" id="3265210at2759"/>
<keyword evidence="2" id="KW-1185">Reference proteome</keyword>
<evidence type="ECO:0000313" key="1">
    <source>
        <dbReference type="EMBL" id="EKM49840.1"/>
    </source>
</evidence>
<dbReference type="AlphaFoldDB" id="K5VSW3"/>
<organism evidence="1 2">
    <name type="scientific">Phanerochaete carnosa (strain HHB-10118-sp)</name>
    <name type="common">White-rot fungus</name>
    <name type="synonym">Peniophora carnosa</name>
    <dbReference type="NCBI Taxonomy" id="650164"/>
    <lineage>
        <taxon>Eukaryota</taxon>
        <taxon>Fungi</taxon>
        <taxon>Dikarya</taxon>
        <taxon>Basidiomycota</taxon>
        <taxon>Agaricomycotina</taxon>
        <taxon>Agaricomycetes</taxon>
        <taxon>Polyporales</taxon>
        <taxon>Phanerochaetaceae</taxon>
        <taxon>Phanerochaete</taxon>
    </lineage>
</organism>
<dbReference type="EMBL" id="JH930480">
    <property type="protein sequence ID" value="EKM49840.1"/>
    <property type="molecule type" value="Genomic_DNA"/>
</dbReference>
<dbReference type="HOGENOM" id="CLU_181687_0_0_1"/>
<dbReference type="KEGG" id="pco:PHACADRAFT_56504"/>
<feature type="non-terminal residue" evidence="1">
    <location>
        <position position="78"/>
    </location>
</feature>
<dbReference type="InParanoid" id="K5VSW3"/>
<evidence type="ECO:0000313" key="2">
    <source>
        <dbReference type="Proteomes" id="UP000008370"/>
    </source>
</evidence>